<dbReference type="PANTHER" id="PTHR45784:SF3">
    <property type="entry name" value="C-TYPE LECTIN DOMAIN FAMILY 4 MEMBER K-LIKE-RELATED"/>
    <property type="match status" value="1"/>
</dbReference>
<keyword evidence="2" id="KW-0732">Signal</keyword>
<dbReference type="InterPro" id="IPR016187">
    <property type="entry name" value="CTDL_fold"/>
</dbReference>
<evidence type="ECO:0000256" key="2">
    <source>
        <dbReference type="SAM" id="SignalP"/>
    </source>
</evidence>
<protein>
    <recommendedName>
        <fullName evidence="3">C-type lectin domain-containing protein</fullName>
    </recommendedName>
</protein>
<dbReference type="InterPro" id="IPR016186">
    <property type="entry name" value="C-type_lectin-like/link_sf"/>
</dbReference>
<dbReference type="Proteomes" id="UP000694580">
    <property type="component" value="Chromosome 17"/>
</dbReference>
<feature type="signal peptide" evidence="2">
    <location>
        <begin position="1"/>
        <end position="19"/>
    </location>
</feature>
<dbReference type="Pfam" id="PF00059">
    <property type="entry name" value="Lectin_C"/>
    <property type="match status" value="1"/>
</dbReference>
<dbReference type="InterPro" id="IPR018378">
    <property type="entry name" value="C-type_lectin_CS"/>
</dbReference>
<dbReference type="CDD" id="cd00037">
    <property type="entry name" value="CLECT"/>
    <property type="match status" value="1"/>
</dbReference>
<reference evidence="4" key="3">
    <citation type="submission" date="2025-09" db="UniProtKB">
        <authorList>
            <consortium name="Ensembl"/>
        </authorList>
    </citation>
    <scope>IDENTIFICATION</scope>
</reference>
<reference evidence="4" key="2">
    <citation type="submission" date="2025-08" db="UniProtKB">
        <authorList>
            <consortium name="Ensembl"/>
        </authorList>
    </citation>
    <scope>IDENTIFICATION</scope>
</reference>
<feature type="chain" id="PRO_5044326090" description="C-type lectin domain-containing protein" evidence="2">
    <location>
        <begin position="20"/>
        <end position="143"/>
    </location>
</feature>
<evidence type="ECO:0000259" key="3">
    <source>
        <dbReference type="PROSITE" id="PS50041"/>
    </source>
</evidence>
<dbReference type="Ensembl" id="ENSDCDT00010033059.1">
    <property type="protein sequence ID" value="ENSDCDP00010026669.1"/>
    <property type="gene ID" value="ENSDCDG00010016960.1"/>
</dbReference>
<dbReference type="PROSITE" id="PS50041">
    <property type="entry name" value="C_TYPE_LECTIN_2"/>
    <property type="match status" value="1"/>
</dbReference>
<dbReference type="Gene3D" id="3.10.100.10">
    <property type="entry name" value="Mannose-Binding Protein A, subunit A"/>
    <property type="match status" value="1"/>
</dbReference>
<evidence type="ECO:0000313" key="5">
    <source>
        <dbReference type="Proteomes" id="UP000694580"/>
    </source>
</evidence>
<proteinExistence type="predicted"/>
<dbReference type="InterPro" id="IPR001304">
    <property type="entry name" value="C-type_lectin-like"/>
</dbReference>
<evidence type="ECO:0000256" key="1">
    <source>
        <dbReference type="ARBA" id="ARBA00023157"/>
    </source>
</evidence>
<dbReference type="SMART" id="SM00034">
    <property type="entry name" value="CLECT"/>
    <property type="match status" value="1"/>
</dbReference>
<dbReference type="PANTHER" id="PTHR45784">
    <property type="entry name" value="C-TYPE LECTIN DOMAIN FAMILY 20 MEMBER A-RELATED"/>
    <property type="match status" value="1"/>
</dbReference>
<dbReference type="GeneTree" id="ENSGT01130000280857"/>
<feature type="domain" description="C-type lectin" evidence="3">
    <location>
        <begin position="31"/>
        <end position="140"/>
    </location>
</feature>
<accession>A0AAY4C103</accession>
<keyword evidence="1" id="KW-1015">Disulfide bond</keyword>
<dbReference type="AlphaFoldDB" id="A0AAY4C103"/>
<keyword evidence="5" id="KW-1185">Reference proteome</keyword>
<sequence length="143" mass="16171">LVFIIYLMFLCVSCSLTAGLGGSSWTLAPQYIFVYQWTTWAYAQQYCSDMGADMVIVRNVDEMNQLRNVMGAQDNSNYWLGLKQGTKLQWQWSFWNSSGPPSYTNWKTGWPGSFGDCVAMSSQGPWINEDCAQATNFVCHNGE</sequence>
<reference evidence="4 5" key="1">
    <citation type="submission" date="2020-06" db="EMBL/GenBank/DDBJ databases">
        <authorList>
            <consortium name="Wellcome Sanger Institute Data Sharing"/>
        </authorList>
    </citation>
    <scope>NUCLEOTIDE SEQUENCE [LARGE SCALE GENOMIC DNA]</scope>
</reference>
<name>A0AAY4C103_9TELE</name>
<organism evidence="4 5">
    <name type="scientific">Denticeps clupeoides</name>
    <name type="common">denticle herring</name>
    <dbReference type="NCBI Taxonomy" id="299321"/>
    <lineage>
        <taxon>Eukaryota</taxon>
        <taxon>Metazoa</taxon>
        <taxon>Chordata</taxon>
        <taxon>Craniata</taxon>
        <taxon>Vertebrata</taxon>
        <taxon>Euteleostomi</taxon>
        <taxon>Actinopterygii</taxon>
        <taxon>Neopterygii</taxon>
        <taxon>Teleostei</taxon>
        <taxon>Clupei</taxon>
        <taxon>Clupeiformes</taxon>
        <taxon>Denticipitoidei</taxon>
        <taxon>Denticipitidae</taxon>
        <taxon>Denticeps</taxon>
    </lineage>
</organism>
<evidence type="ECO:0000313" key="4">
    <source>
        <dbReference type="Ensembl" id="ENSDCDP00010026669.1"/>
    </source>
</evidence>
<dbReference type="PROSITE" id="PS00615">
    <property type="entry name" value="C_TYPE_LECTIN_1"/>
    <property type="match status" value="1"/>
</dbReference>
<dbReference type="SUPFAM" id="SSF56436">
    <property type="entry name" value="C-type lectin-like"/>
    <property type="match status" value="1"/>
</dbReference>